<evidence type="ECO:0000256" key="3">
    <source>
        <dbReference type="ARBA" id="ARBA00022679"/>
    </source>
</evidence>
<comment type="caution">
    <text evidence="6">The sequence shown here is derived from an EMBL/GenBank/DDBJ whole genome shotgun (WGS) entry which is preliminary data.</text>
</comment>
<dbReference type="InterPro" id="IPR050723">
    <property type="entry name" value="CFA/CMAS"/>
</dbReference>
<accession>A0ABS5KPR2</accession>
<keyword evidence="7" id="KW-1185">Reference proteome</keyword>
<keyword evidence="4" id="KW-0949">S-adenosyl-L-methionine</keyword>
<dbReference type="PANTHER" id="PTHR43667:SF1">
    <property type="entry name" value="CYCLOPROPANE-FATTY-ACYL-PHOSPHOLIPID SYNTHASE"/>
    <property type="match status" value="1"/>
</dbReference>
<evidence type="ECO:0000256" key="2">
    <source>
        <dbReference type="ARBA" id="ARBA00022603"/>
    </source>
</evidence>
<dbReference type="SUPFAM" id="SSF53335">
    <property type="entry name" value="S-adenosyl-L-methionine-dependent methyltransferases"/>
    <property type="match status" value="1"/>
</dbReference>
<dbReference type="GO" id="GO:0032259">
    <property type="term" value="P:methylation"/>
    <property type="evidence" value="ECO:0007669"/>
    <property type="project" value="UniProtKB-KW"/>
</dbReference>
<dbReference type="GO" id="GO:0008168">
    <property type="term" value="F:methyltransferase activity"/>
    <property type="evidence" value="ECO:0007669"/>
    <property type="project" value="UniProtKB-KW"/>
</dbReference>
<dbReference type="PIRSF" id="PIRSF003085">
    <property type="entry name" value="CMAS"/>
    <property type="match status" value="1"/>
</dbReference>
<evidence type="ECO:0000256" key="4">
    <source>
        <dbReference type="ARBA" id="ARBA00022691"/>
    </source>
</evidence>
<dbReference type="InterPro" id="IPR029063">
    <property type="entry name" value="SAM-dependent_MTases_sf"/>
</dbReference>
<proteinExistence type="inferred from homology"/>
<organism evidence="6 7">
    <name type="scientific">Catenulispora pinistramenti</name>
    <dbReference type="NCBI Taxonomy" id="2705254"/>
    <lineage>
        <taxon>Bacteria</taxon>
        <taxon>Bacillati</taxon>
        <taxon>Actinomycetota</taxon>
        <taxon>Actinomycetes</taxon>
        <taxon>Catenulisporales</taxon>
        <taxon>Catenulisporaceae</taxon>
        <taxon>Catenulispora</taxon>
    </lineage>
</organism>
<evidence type="ECO:0000313" key="6">
    <source>
        <dbReference type="EMBL" id="MBS2548029.1"/>
    </source>
</evidence>
<reference evidence="6 7" key="1">
    <citation type="submission" date="2020-02" db="EMBL/GenBank/DDBJ databases">
        <title>Acidophilic actinobacteria isolated from forest soil.</title>
        <authorList>
            <person name="Golinska P."/>
        </authorList>
    </citation>
    <scope>NUCLEOTIDE SEQUENCE [LARGE SCALE GENOMIC DNA]</scope>
    <source>
        <strain evidence="6 7">NL8</strain>
    </source>
</reference>
<evidence type="ECO:0000313" key="7">
    <source>
        <dbReference type="Proteomes" id="UP000730482"/>
    </source>
</evidence>
<dbReference type="PANTHER" id="PTHR43667">
    <property type="entry name" value="CYCLOPROPANE-FATTY-ACYL-PHOSPHOLIPID SYNTHASE"/>
    <property type="match status" value="1"/>
</dbReference>
<dbReference type="CDD" id="cd02440">
    <property type="entry name" value="AdoMet_MTases"/>
    <property type="match status" value="1"/>
</dbReference>
<dbReference type="Pfam" id="PF02353">
    <property type="entry name" value="CMAS"/>
    <property type="match status" value="1"/>
</dbReference>
<name>A0ABS5KPR2_9ACTN</name>
<dbReference type="Gene3D" id="3.40.50.150">
    <property type="entry name" value="Vaccinia Virus protein VP39"/>
    <property type="match status" value="1"/>
</dbReference>
<evidence type="ECO:0000256" key="5">
    <source>
        <dbReference type="ARBA" id="ARBA00023098"/>
    </source>
</evidence>
<comment type="similarity">
    <text evidence="1">Belongs to the CFA/CMAS family.</text>
</comment>
<keyword evidence="2 6" id="KW-0489">Methyltransferase</keyword>
<keyword evidence="3" id="KW-0808">Transferase</keyword>
<dbReference type="RefSeq" id="WP_212009608.1">
    <property type="nucleotide sequence ID" value="NZ_JAAFYZ010000039.1"/>
</dbReference>
<evidence type="ECO:0000256" key="1">
    <source>
        <dbReference type="ARBA" id="ARBA00010815"/>
    </source>
</evidence>
<gene>
    <name evidence="6" type="ORF">KGQ19_14260</name>
</gene>
<sequence length="276" mass="30318">MTVIDTNQHYDQDPAVFELFLDARMKYTCGLYKSADDTLDVAQENKLHYIAGKLNMKPGGRLLDIGSGWGSLSLFMASEYGSEVVGVSPAPKQCDYVARRARQMGIDDRVSLRVSHIENLDLEPRGFDAISMVGSSAHLTDIDAVFAACWSALRRGGRVYLSDSCYRNPAKQAEFAERDSALFVKDAVFGGGDMRPLATLVAAAEGAGFSIVSVDDLTDDYRRTIEAWMANVERNADALDAIEAGLPAKLLRYFEIANAGWGFTTKHYALVCGKYR</sequence>
<protein>
    <submittedName>
        <fullName evidence="6">Class I SAM-dependent methyltransferase</fullName>
    </submittedName>
</protein>
<dbReference type="EMBL" id="JAAFYZ010000039">
    <property type="protein sequence ID" value="MBS2548029.1"/>
    <property type="molecule type" value="Genomic_DNA"/>
</dbReference>
<dbReference type="InterPro" id="IPR003333">
    <property type="entry name" value="CMAS"/>
</dbReference>
<dbReference type="Proteomes" id="UP000730482">
    <property type="component" value="Unassembled WGS sequence"/>
</dbReference>
<keyword evidence="5" id="KW-0443">Lipid metabolism</keyword>